<evidence type="ECO:0000313" key="5">
    <source>
        <dbReference type="Proteomes" id="UP001209540"/>
    </source>
</evidence>
<dbReference type="InterPro" id="IPR002401">
    <property type="entry name" value="Cyt_P450_E_grp-I"/>
</dbReference>
<dbReference type="GO" id="GO:0004497">
    <property type="term" value="F:monooxygenase activity"/>
    <property type="evidence" value="ECO:0007669"/>
    <property type="project" value="InterPro"/>
</dbReference>
<keyword evidence="3" id="KW-0408">Iron</keyword>
<dbReference type="PANTHER" id="PTHR46300:SF11">
    <property type="entry name" value="OXIDOREDUCTASE, PUTATIVE-RELATED"/>
    <property type="match status" value="1"/>
</dbReference>
<keyword evidence="1" id="KW-0479">Metal-binding</keyword>
<dbReference type="InterPro" id="IPR036396">
    <property type="entry name" value="Cyt_P450_sf"/>
</dbReference>
<gene>
    <name evidence="4" type="ORF">BDA99DRAFT_575351</name>
</gene>
<evidence type="ECO:0000256" key="1">
    <source>
        <dbReference type="ARBA" id="ARBA00022723"/>
    </source>
</evidence>
<evidence type="ECO:0000256" key="3">
    <source>
        <dbReference type="ARBA" id="ARBA00023004"/>
    </source>
</evidence>
<dbReference type="Pfam" id="PF00067">
    <property type="entry name" value="p450"/>
    <property type="match status" value="1"/>
</dbReference>
<dbReference type="Proteomes" id="UP001209540">
    <property type="component" value="Unassembled WGS sequence"/>
</dbReference>
<dbReference type="GO" id="GO:0005506">
    <property type="term" value="F:iron ion binding"/>
    <property type="evidence" value="ECO:0007669"/>
    <property type="project" value="InterPro"/>
</dbReference>
<reference evidence="4" key="2">
    <citation type="submission" date="2023-02" db="EMBL/GenBank/DDBJ databases">
        <authorList>
            <consortium name="DOE Joint Genome Institute"/>
            <person name="Mondo S.J."/>
            <person name="Chang Y."/>
            <person name="Wang Y."/>
            <person name="Ahrendt S."/>
            <person name="Andreopoulos W."/>
            <person name="Barry K."/>
            <person name="Beard J."/>
            <person name="Benny G.L."/>
            <person name="Blankenship S."/>
            <person name="Bonito G."/>
            <person name="Cuomo C."/>
            <person name="Desiro A."/>
            <person name="Gervers K.A."/>
            <person name="Hundley H."/>
            <person name="Kuo A."/>
            <person name="LaButti K."/>
            <person name="Lang B.F."/>
            <person name="Lipzen A."/>
            <person name="O'Donnell K."/>
            <person name="Pangilinan J."/>
            <person name="Reynolds N."/>
            <person name="Sandor L."/>
            <person name="Smith M.W."/>
            <person name="Tsang A."/>
            <person name="Grigoriev I.V."/>
            <person name="Stajich J.E."/>
            <person name="Spatafora J.W."/>
        </authorList>
    </citation>
    <scope>NUCLEOTIDE SEQUENCE</scope>
    <source>
        <strain evidence="4">RSA 2281</strain>
    </source>
</reference>
<name>A0AAD5JRK8_9FUNG</name>
<dbReference type="PRINTS" id="PR00463">
    <property type="entry name" value="EP450I"/>
</dbReference>
<dbReference type="GO" id="GO:0016705">
    <property type="term" value="F:oxidoreductase activity, acting on paired donors, with incorporation or reduction of molecular oxygen"/>
    <property type="evidence" value="ECO:0007669"/>
    <property type="project" value="InterPro"/>
</dbReference>
<evidence type="ECO:0000256" key="2">
    <source>
        <dbReference type="ARBA" id="ARBA00023002"/>
    </source>
</evidence>
<accession>A0AAD5JRK8</accession>
<dbReference type="Gene3D" id="1.10.630.10">
    <property type="entry name" value="Cytochrome P450"/>
    <property type="match status" value="1"/>
</dbReference>
<reference evidence="4" key="1">
    <citation type="journal article" date="2022" name="IScience">
        <title>Evolution of zygomycete secretomes and the origins of terrestrial fungal ecologies.</title>
        <authorList>
            <person name="Chang Y."/>
            <person name="Wang Y."/>
            <person name="Mondo S."/>
            <person name="Ahrendt S."/>
            <person name="Andreopoulos W."/>
            <person name="Barry K."/>
            <person name="Beard J."/>
            <person name="Benny G.L."/>
            <person name="Blankenship S."/>
            <person name="Bonito G."/>
            <person name="Cuomo C."/>
            <person name="Desiro A."/>
            <person name="Gervers K.A."/>
            <person name="Hundley H."/>
            <person name="Kuo A."/>
            <person name="LaButti K."/>
            <person name="Lang B.F."/>
            <person name="Lipzen A."/>
            <person name="O'Donnell K."/>
            <person name="Pangilinan J."/>
            <person name="Reynolds N."/>
            <person name="Sandor L."/>
            <person name="Smith M.E."/>
            <person name="Tsang A."/>
            <person name="Grigoriev I.V."/>
            <person name="Stajich J.E."/>
            <person name="Spatafora J.W."/>
        </authorList>
    </citation>
    <scope>NUCLEOTIDE SEQUENCE</scope>
    <source>
        <strain evidence="4">RSA 2281</strain>
    </source>
</reference>
<evidence type="ECO:0000313" key="4">
    <source>
        <dbReference type="EMBL" id="KAI9251031.1"/>
    </source>
</evidence>
<keyword evidence="2" id="KW-0560">Oxidoreductase</keyword>
<dbReference type="AlphaFoldDB" id="A0AAD5JRK8"/>
<dbReference type="PANTHER" id="PTHR46300">
    <property type="entry name" value="P450, PUTATIVE (EUROFUNG)-RELATED-RELATED"/>
    <property type="match status" value="1"/>
</dbReference>
<dbReference type="GO" id="GO:0020037">
    <property type="term" value="F:heme binding"/>
    <property type="evidence" value="ECO:0007669"/>
    <property type="project" value="InterPro"/>
</dbReference>
<dbReference type="EMBL" id="JAIXMP010000031">
    <property type="protein sequence ID" value="KAI9251031.1"/>
    <property type="molecule type" value="Genomic_DNA"/>
</dbReference>
<protein>
    <submittedName>
        <fullName evidence="4">Cytochrome P450</fullName>
    </submittedName>
</protein>
<sequence length="515" mass="59373">MKYLFSGVHFTSSRAAHTYTHNIYGAGGRGVVIAKAGKKWKDSRSLTLDILAPKVVNEFDDVIIEETRMAADTLIRNIITLTAFGERFPSIDDPMFRILVDLAERTLIYSGIMGDTGAFFPKLRWIDVISGRRRKLRAFVREFRDKPLTILIERARKSKTDCLVKTIDEMKERYELDELDVTIILSDMIVGGSDTTAVSLTWAFAILVRYPEIQKKIQQEIDAFVAKEGRMPCHQDRDQFPYTVSVQKECMRYRTTTNFGIPHVSTEAFEYRGYYIPNDSTIISSMYSMHRNPAVFPDPDKFDPEQFISNTKSMYAAANGPLENRDYFNFGWGRQNWMAEVELFNVFISIFAKCTIEPTIDAQGNPEYPNIEDVKAGGIVVTPVEYKVRFVPRALKRDILYMHANLADNPNAIKPRRNIGNQSISADTHLPVRKYIYNWLDGEWVLIVLRLCTCNFSHDFTNNFILLSGVLLFRFFLDTRDSYFILLYEIFTINSCNNPKNFIVPIFPTENNPFY</sequence>
<keyword evidence="5" id="KW-1185">Reference proteome</keyword>
<proteinExistence type="predicted"/>
<organism evidence="4 5">
    <name type="scientific">Phascolomyces articulosus</name>
    <dbReference type="NCBI Taxonomy" id="60185"/>
    <lineage>
        <taxon>Eukaryota</taxon>
        <taxon>Fungi</taxon>
        <taxon>Fungi incertae sedis</taxon>
        <taxon>Mucoromycota</taxon>
        <taxon>Mucoromycotina</taxon>
        <taxon>Mucoromycetes</taxon>
        <taxon>Mucorales</taxon>
        <taxon>Lichtheimiaceae</taxon>
        <taxon>Phascolomyces</taxon>
    </lineage>
</organism>
<dbReference type="InterPro" id="IPR050364">
    <property type="entry name" value="Cytochrome_P450_fung"/>
</dbReference>
<dbReference type="InterPro" id="IPR001128">
    <property type="entry name" value="Cyt_P450"/>
</dbReference>
<dbReference type="SUPFAM" id="SSF48264">
    <property type="entry name" value="Cytochrome P450"/>
    <property type="match status" value="1"/>
</dbReference>
<comment type="caution">
    <text evidence="4">The sequence shown here is derived from an EMBL/GenBank/DDBJ whole genome shotgun (WGS) entry which is preliminary data.</text>
</comment>